<protein>
    <recommendedName>
        <fullName evidence="4">Peptidase S1 domain-containing protein</fullName>
    </recommendedName>
</protein>
<dbReference type="VEuPathDB" id="VectorBase:LDEU011723"/>
<dbReference type="AlphaFoldDB" id="A0A443RY76"/>
<comment type="caution">
    <text evidence="2">The sequence shown here is derived from an EMBL/GenBank/DDBJ whole genome shotgun (WGS) entry which is preliminary data.</text>
</comment>
<name>A0A443RY76_9ACAR</name>
<proteinExistence type="predicted"/>
<gene>
    <name evidence="2" type="ORF">B4U80_14293</name>
</gene>
<feature type="region of interest" description="Disordered" evidence="1">
    <location>
        <begin position="106"/>
        <end position="176"/>
    </location>
</feature>
<accession>A0A443RY76</accession>
<dbReference type="InterPro" id="IPR009003">
    <property type="entry name" value="Peptidase_S1_PA"/>
</dbReference>
<dbReference type="Proteomes" id="UP000288716">
    <property type="component" value="Unassembled WGS sequence"/>
</dbReference>
<reference evidence="2 3" key="1">
    <citation type="journal article" date="2018" name="Gigascience">
        <title>Genomes of trombidid mites reveal novel predicted allergens and laterally-transferred genes associated with secondary metabolism.</title>
        <authorList>
            <person name="Dong X."/>
            <person name="Chaisiri K."/>
            <person name="Xia D."/>
            <person name="Armstrong S.D."/>
            <person name="Fang Y."/>
            <person name="Donnelly M.J."/>
            <person name="Kadowaki T."/>
            <person name="McGarry J.W."/>
            <person name="Darby A.C."/>
            <person name="Makepeace B.L."/>
        </authorList>
    </citation>
    <scope>NUCLEOTIDE SEQUENCE [LARGE SCALE GENOMIC DNA]</scope>
    <source>
        <strain evidence="2">UoL-UT</strain>
    </source>
</reference>
<feature type="non-terminal residue" evidence="2">
    <location>
        <position position="176"/>
    </location>
</feature>
<keyword evidence="3" id="KW-1185">Reference proteome</keyword>
<dbReference type="Gene3D" id="2.40.10.10">
    <property type="entry name" value="Trypsin-like serine proteases"/>
    <property type="match status" value="1"/>
</dbReference>
<sequence>MAEVSYLEVKACRYLLWSTGGGIDWNIDPNLQICVMLGNGGRDVVQIEIVSYGPKNCSANNPAVYTRVSAYRSCILDTLAQGQLPFRIDNYKANYVLGQQCGIQNPNGRAANGNNQPGRPPNQNPSQNPGQDSGRFPGQNPGKQPGQNPGRPSRPGNPDYNGAPDYPPGGGNPDYN</sequence>
<organism evidence="2 3">
    <name type="scientific">Leptotrombidium deliense</name>
    <dbReference type="NCBI Taxonomy" id="299467"/>
    <lineage>
        <taxon>Eukaryota</taxon>
        <taxon>Metazoa</taxon>
        <taxon>Ecdysozoa</taxon>
        <taxon>Arthropoda</taxon>
        <taxon>Chelicerata</taxon>
        <taxon>Arachnida</taxon>
        <taxon>Acari</taxon>
        <taxon>Acariformes</taxon>
        <taxon>Trombidiformes</taxon>
        <taxon>Prostigmata</taxon>
        <taxon>Anystina</taxon>
        <taxon>Parasitengona</taxon>
        <taxon>Trombiculoidea</taxon>
        <taxon>Trombiculidae</taxon>
        <taxon>Leptotrombidium</taxon>
    </lineage>
</organism>
<evidence type="ECO:0000313" key="2">
    <source>
        <dbReference type="EMBL" id="RWS20317.1"/>
    </source>
</evidence>
<evidence type="ECO:0000313" key="3">
    <source>
        <dbReference type="Proteomes" id="UP000288716"/>
    </source>
</evidence>
<dbReference type="InterPro" id="IPR043504">
    <property type="entry name" value="Peptidase_S1_PA_chymotrypsin"/>
</dbReference>
<evidence type="ECO:0000256" key="1">
    <source>
        <dbReference type="SAM" id="MobiDB-lite"/>
    </source>
</evidence>
<dbReference type="SUPFAM" id="SSF50494">
    <property type="entry name" value="Trypsin-like serine proteases"/>
    <property type="match status" value="1"/>
</dbReference>
<evidence type="ECO:0008006" key="4">
    <source>
        <dbReference type="Google" id="ProtNLM"/>
    </source>
</evidence>
<dbReference type="EMBL" id="NCKV01018342">
    <property type="protein sequence ID" value="RWS20317.1"/>
    <property type="molecule type" value="Genomic_DNA"/>
</dbReference>